<dbReference type="SMART" id="SM00257">
    <property type="entry name" value="LysM"/>
    <property type="match status" value="1"/>
</dbReference>
<sequence length="100" mass="10926">MKNWKMAKTLFLICSFLILFSGFTLVHTFASASGEPSPASSEELVISVESGDTLWSIARTHKNPALDTRQAVEAISERNRLASPLIQSGQELIIPAKLLP</sequence>
<evidence type="ECO:0000256" key="1">
    <source>
        <dbReference type="SAM" id="SignalP"/>
    </source>
</evidence>
<dbReference type="EMBL" id="JBHSED010000032">
    <property type="protein sequence ID" value="MFC4304757.1"/>
    <property type="molecule type" value="Genomic_DNA"/>
</dbReference>
<comment type="caution">
    <text evidence="3">The sequence shown here is derived from an EMBL/GenBank/DDBJ whole genome shotgun (WGS) entry which is preliminary data.</text>
</comment>
<dbReference type="RefSeq" id="WP_204605483.1">
    <property type="nucleotide sequence ID" value="NZ_JBHSED010000032.1"/>
</dbReference>
<keyword evidence="4" id="KW-1185">Reference proteome</keyword>
<organism evidence="3 4">
    <name type="scientific">Cohnella boryungensis</name>
    <dbReference type="NCBI Taxonomy" id="768479"/>
    <lineage>
        <taxon>Bacteria</taxon>
        <taxon>Bacillati</taxon>
        <taxon>Bacillota</taxon>
        <taxon>Bacilli</taxon>
        <taxon>Bacillales</taxon>
        <taxon>Paenibacillaceae</taxon>
        <taxon>Cohnella</taxon>
    </lineage>
</organism>
<evidence type="ECO:0000313" key="3">
    <source>
        <dbReference type="EMBL" id="MFC4304757.1"/>
    </source>
</evidence>
<dbReference type="Pfam" id="PF01476">
    <property type="entry name" value="LysM"/>
    <property type="match status" value="1"/>
</dbReference>
<reference evidence="4" key="1">
    <citation type="journal article" date="2019" name="Int. J. Syst. Evol. Microbiol.">
        <title>The Global Catalogue of Microorganisms (GCM) 10K type strain sequencing project: providing services to taxonomists for standard genome sequencing and annotation.</title>
        <authorList>
            <consortium name="The Broad Institute Genomics Platform"/>
            <consortium name="The Broad Institute Genome Sequencing Center for Infectious Disease"/>
            <person name="Wu L."/>
            <person name="Ma J."/>
        </authorList>
    </citation>
    <scope>NUCLEOTIDE SEQUENCE [LARGE SCALE GENOMIC DNA]</scope>
    <source>
        <strain evidence="4">CGMCC 4.1641</strain>
    </source>
</reference>
<gene>
    <name evidence="3" type="ORF">ACFO1S_15100</name>
</gene>
<dbReference type="InterPro" id="IPR018392">
    <property type="entry name" value="LysM"/>
</dbReference>
<dbReference type="Proteomes" id="UP001595755">
    <property type="component" value="Unassembled WGS sequence"/>
</dbReference>
<name>A0ABV8SCS2_9BACL</name>
<accession>A0ABV8SCS2</accession>
<dbReference type="SUPFAM" id="SSF54106">
    <property type="entry name" value="LysM domain"/>
    <property type="match status" value="1"/>
</dbReference>
<evidence type="ECO:0000313" key="4">
    <source>
        <dbReference type="Proteomes" id="UP001595755"/>
    </source>
</evidence>
<dbReference type="PROSITE" id="PS51782">
    <property type="entry name" value="LYSM"/>
    <property type="match status" value="1"/>
</dbReference>
<proteinExistence type="predicted"/>
<feature type="chain" id="PRO_5047303426" evidence="1">
    <location>
        <begin position="33"/>
        <end position="100"/>
    </location>
</feature>
<dbReference type="Gene3D" id="3.10.350.10">
    <property type="entry name" value="LysM domain"/>
    <property type="match status" value="1"/>
</dbReference>
<keyword evidence="1" id="KW-0732">Signal</keyword>
<feature type="signal peptide" evidence="1">
    <location>
        <begin position="1"/>
        <end position="32"/>
    </location>
</feature>
<protein>
    <submittedName>
        <fullName evidence="3">LysM peptidoglycan-binding domain-containing protein</fullName>
    </submittedName>
</protein>
<dbReference type="CDD" id="cd00118">
    <property type="entry name" value="LysM"/>
    <property type="match status" value="1"/>
</dbReference>
<evidence type="ECO:0000259" key="2">
    <source>
        <dbReference type="PROSITE" id="PS51782"/>
    </source>
</evidence>
<dbReference type="InterPro" id="IPR036779">
    <property type="entry name" value="LysM_dom_sf"/>
</dbReference>
<feature type="domain" description="LysM" evidence="2">
    <location>
        <begin position="44"/>
        <end position="94"/>
    </location>
</feature>